<gene>
    <name evidence="1" type="ORF">FKW44_007996</name>
</gene>
<sequence length="54" mass="6118">MLIGPLEEIKSNCFHGFRFHTIYAQMLTCFFNLTRGDLLPSCGLQPNNVAVLFV</sequence>
<evidence type="ECO:0000313" key="2">
    <source>
        <dbReference type="Proteomes" id="UP000595437"/>
    </source>
</evidence>
<evidence type="ECO:0000313" key="1">
    <source>
        <dbReference type="EMBL" id="QQP54982.1"/>
    </source>
</evidence>
<proteinExistence type="predicted"/>
<name>A0A7T8QTY9_CALRO</name>
<reference evidence="2" key="1">
    <citation type="submission" date="2021-01" db="EMBL/GenBank/DDBJ databases">
        <title>Caligus Genome Assembly.</title>
        <authorList>
            <person name="Gallardo-Escarate C."/>
        </authorList>
    </citation>
    <scope>NUCLEOTIDE SEQUENCE [LARGE SCALE GENOMIC DNA]</scope>
</reference>
<dbReference type="EMBL" id="CP045894">
    <property type="protein sequence ID" value="QQP54982.1"/>
    <property type="molecule type" value="Genomic_DNA"/>
</dbReference>
<accession>A0A7T8QTY9</accession>
<organism evidence="1 2">
    <name type="scientific">Caligus rogercresseyi</name>
    <name type="common">Sea louse</name>
    <dbReference type="NCBI Taxonomy" id="217165"/>
    <lineage>
        <taxon>Eukaryota</taxon>
        <taxon>Metazoa</taxon>
        <taxon>Ecdysozoa</taxon>
        <taxon>Arthropoda</taxon>
        <taxon>Crustacea</taxon>
        <taxon>Multicrustacea</taxon>
        <taxon>Hexanauplia</taxon>
        <taxon>Copepoda</taxon>
        <taxon>Siphonostomatoida</taxon>
        <taxon>Caligidae</taxon>
        <taxon>Caligus</taxon>
    </lineage>
</organism>
<keyword evidence="2" id="KW-1185">Reference proteome</keyword>
<protein>
    <submittedName>
        <fullName evidence="1">Uncharacterized protein</fullName>
    </submittedName>
</protein>
<dbReference type="AlphaFoldDB" id="A0A7T8QTY9"/>
<dbReference type="Proteomes" id="UP000595437">
    <property type="component" value="Chromosome 5"/>
</dbReference>